<dbReference type="EMBL" id="NKLP01000047">
    <property type="protein sequence ID" value="TDN33058.1"/>
    <property type="molecule type" value="Genomic_DNA"/>
</dbReference>
<evidence type="ECO:0000313" key="3">
    <source>
        <dbReference type="Proteomes" id="UP000289808"/>
    </source>
</evidence>
<gene>
    <name evidence="2" type="ORF">CEE75_03180</name>
    <name evidence="1" type="ORF">ERD32_08810</name>
</gene>
<evidence type="ECO:0000313" key="4">
    <source>
        <dbReference type="Proteomes" id="UP000295195"/>
    </source>
</evidence>
<organism evidence="2 4">
    <name type="scientific">Lactobacillus crispatus</name>
    <dbReference type="NCBI Taxonomy" id="47770"/>
    <lineage>
        <taxon>Bacteria</taxon>
        <taxon>Bacillati</taxon>
        <taxon>Bacillota</taxon>
        <taxon>Bacilli</taxon>
        <taxon>Lactobacillales</taxon>
        <taxon>Lactobacillaceae</taxon>
        <taxon>Lactobacillus</taxon>
    </lineage>
</organism>
<dbReference type="Proteomes" id="UP000289808">
    <property type="component" value="Unassembled WGS sequence"/>
</dbReference>
<protein>
    <submittedName>
        <fullName evidence="2">Uncharacterized protein</fullName>
    </submittedName>
</protein>
<dbReference type="AlphaFoldDB" id="A0A135ZAU2"/>
<evidence type="ECO:0000313" key="1">
    <source>
        <dbReference type="EMBL" id="RXF57080.1"/>
    </source>
</evidence>
<dbReference type="RefSeq" id="WP_060462891.1">
    <property type="nucleotide sequence ID" value="NZ_JAKXAW010000005.1"/>
</dbReference>
<proteinExistence type="predicted"/>
<dbReference type="Proteomes" id="UP000295195">
    <property type="component" value="Unassembled WGS sequence"/>
</dbReference>
<reference evidence="2 4" key="1">
    <citation type="submission" date="2017-06" db="EMBL/GenBank/DDBJ databases">
        <authorList>
            <person name="Swanenburg J."/>
            <person name="Kort R."/>
        </authorList>
    </citation>
    <scope>NUCLEOTIDE SEQUENCE [LARGE SCALE GENOMIC DNA]</scope>
    <source>
        <strain evidence="2 4">RL05</strain>
    </source>
</reference>
<name>A0A135ZAU2_9LACO</name>
<dbReference type="EMBL" id="SCLX01000058">
    <property type="protein sequence ID" value="RXF57080.1"/>
    <property type="molecule type" value="Genomic_DNA"/>
</dbReference>
<sequence>MSDKQRFRLGDYLNQPPQYYHATFGYIAHKVNQQHKKIPLILLKDIYLVDENDKKIRLSKKADFKDHKGNHIVADHLWVKLTKPWFELPDELLYGDEVYFRASVETYNIVRKDVLDQRQAIWDKAKKKSDQIYKRWAKYTEDHYRKNFSLSLNKMKEKQKKIMEQAKEDQAQLSLVDYGLNHIDKIKVVRSKRAMYGVEREPYSYQQYKKQGYKYSSYLAAKSMNYAKRKAPRQQL</sequence>
<accession>A0A135ZAU2</accession>
<reference evidence="1 3" key="2">
    <citation type="submission" date="2019-01" db="EMBL/GenBank/DDBJ databases">
        <title>The genome sequence of Lactobacillus crispatus L49.</title>
        <authorList>
            <person name="Zhong J."/>
            <person name="Zhang J."/>
        </authorList>
    </citation>
    <scope>NUCLEOTIDE SEQUENCE [LARGE SCALE GENOMIC DNA]</scope>
    <source>
        <strain evidence="1 3">L49</strain>
    </source>
</reference>
<comment type="caution">
    <text evidence="2">The sequence shown here is derived from an EMBL/GenBank/DDBJ whole genome shotgun (WGS) entry which is preliminary data.</text>
</comment>
<evidence type="ECO:0000313" key="2">
    <source>
        <dbReference type="EMBL" id="TDN33058.1"/>
    </source>
</evidence>